<reference evidence="1" key="4">
    <citation type="submission" date="2023-08" db="EMBL/GenBank/DDBJ databases">
        <title>The Comparative Genomic Analysis of Yersiniaceae from Polar Regions.</title>
        <authorList>
            <person name="Goncharov A."/>
            <person name="Aslanov B."/>
            <person name="Kolodzhieva V."/>
            <person name="Azarov D."/>
            <person name="Mochov A."/>
            <person name="Lebedeva E."/>
        </authorList>
    </citation>
    <scope>NUCLEOTIDE SEQUENCE</scope>
    <source>
        <strain evidence="1">Vf</strain>
    </source>
</reference>
<dbReference type="EMBL" id="CP054160">
    <property type="protein sequence ID" value="QXT42625.1"/>
    <property type="molecule type" value="Genomic_DNA"/>
</dbReference>
<reference evidence="4" key="1">
    <citation type="submission" date="2020-03" db="EMBL/GenBank/DDBJ databases">
        <title>Genome sequences of seven Enterobacteriaceae strains isolated from Canadian wastewater treatment facilities.</title>
        <authorList>
            <person name="Huang H."/>
            <person name="Chmara J.T."/>
            <person name="Duceppe M.-O."/>
        </authorList>
    </citation>
    <scope>NUCLEOTIDE SEQUENCE [LARGE SCALE GENOMIC DNA]</scope>
    <source>
        <strain evidence="4">Biosolid 3</strain>
    </source>
</reference>
<dbReference type="AlphaFoldDB" id="A0A1Q5VDB6"/>
<evidence type="ECO:0000313" key="4">
    <source>
        <dbReference type="Proteomes" id="UP000503464"/>
    </source>
</evidence>
<gene>
    <name evidence="2" type="ORF">G9399_27390</name>
    <name evidence="1" type="ORF">RDT67_08340</name>
    <name evidence="3" type="ORF">RFB13_25685</name>
</gene>
<reference evidence="3 6" key="3">
    <citation type="submission" date="2023-08" db="EMBL/GenBank/DDBJ databases">
        <title>Complete Genome and Methylome dissection of Serratia fonticola NEB369.</title>
        <authorList>
            <person name="Fomenkov A."/>
            <person name="Roberts R.D."/>
        </authorList>
    </citation>
    <scope>NUCLEOTIDE SEQUENCE [LARGE SCALE GENOMIC DNA]</scope>
    <source>
        <strain evidence="3 6">NEB369</strain>
    </source>
</reference>
<evidence type="ECO:0000313" key="1">
    <source>
        <dbReference type="EMBL" id="MDQ9126436.1"/>
    </source>
</evidence>
<accession>A0A1Q5VDB6</accession>
<dbReference type="Proteomes" id="UP001235341">
    <property type="component" value="Chromosome"/>
</dbReference>
<dbReference type="RefSeq" id="WP_021181767.1">
    <property type="nucleotide sequence ID" value="NZ_CAMKUK010000008.1"/>
</dbReference>
<evidence type="ECO:0000313" key="6">
    <source>
        <dbReference type="Proteomes" id="UP001235341"/>
    </source>
</evidence>
<protein>
    <submittedName>
        <fullName evidence="1">Uncharacterized protein</fullName>
    </submittedName>
</protein>
<evidence type="ECO:0000313" key="2">
    <source>
        <dbReference type="EMBL" id="QXT42625.1"/>
    </source>
</evidence>
<evidence type="ECO:0000313" key="3">
    <source>
        <dbReference type="EMBL" id="WMT14534.1"/>
    </source>
</evidence>
<dbReference type="Proteomes" id="UP000503464">
    <property type="component" value="Chromosome"/>
</dbReference>
<evidence type="ECO:0000313" key="5">
    <source>
        <dbReference type="Proteomes" id="UP001224622"/>
    </source>
</evidence>
<proteinExistence type="predicted"/>
<dbReference type="Proteomes" id="UP001224622">
    <property type="component" value="Unassembled WGS sequence"/>
</dbReference>
<sequence length="100" mass="10998">MPWSHEIQQAITLLQACQHRHSDSLPCPARGDEPGAVGTCAEKIMPSIILLNAFADVLPQHQELHRLGMVLEAQGLIKKLTQGESYSQSALAYLRAQIEP</sequence>
<reference evidence="2" key="2">
    <citation type="submission" date="2022-06" db="EMBL/GenBank/DDBJ databases">
        <title>Genome sequences of seven Enterobacteriaceae strains isolated from Canadian wastewater treatment facilities.</title>
        <authorList>
            <person name="Huang H."/>
            <person name="Chmara J.T."/>
            <person name="Duceppe M.-O."/>
        </authorList>
    </citation>
    <scope>NUCLEOTIDE SEQUENCE</scope>
    <source>
        <strain evidence="2">HH13</strain>
    </source>
</reference>
<keyword evidence="6" id="KW-1185">Reference proteome</keyword>
<dbReference type="EMBL" id="CP133586">
    <property type="protein sequence ID" value="WMT14534.1"/>
    <property type="molecule type" value="Genomic_DNA"/>
</dbReference>
<name>A0A1Q5VDB6_SERFO</name>
<organism evidence="1 5">
    <name type="scientific">Serratia fonticola</name>
    <dbReference type="NCBI Taxonomy" id="47917"/>
    <lineage>
        <taxon>Bacteria</taxon>
        <taxon>Pseudomonadati</taxon>
        <taxon>Pseudomonadota</taxon>
        <taxon>Gammaproteobacteria</taxon>
        <taxon>Enterobacterales</taxon>
        <taxon>Yersiniaceae</taxon>
        <taxon>Serratia</taxon>
    </lineage>
</organism>
<dbReference type="EMBL" id="JAVIGA010000006">
    <property type="protein sequence ID" value="MDQ9126436.1"/>
    <property type="molecule type" value="Genomic_DNA"/>
</dbReference>